<gene>
    <name evidence="1" type="ORF">V6N12_024344</name>
</gene>
<accession>A0ABR2G0G9</accession>
<evidence type="ECO:0000313" key="1">
    <source>
        <dbReference type="EMBL" id="KAK8589957.1"/>
    </source>
</evidence>
<proteinExistence type="predicted"/>
<dbReference type="Proteomes" id="UP001472677">
    <property type="component" value="Unassembled WGS sequence"/>
</dbReference>
<comment type="caution">
    <text evidence="1">The sequence shown here is derived from an EMBL/GenBank/DDBJ whole genome shotgun (WGS) entry which is preliminary data.</text>
</comment>
<dbReference type="EMBL" id="JBBPBM010000004">
    <property type="protein sequence ID" value="KAK8589957.1"/>
    <property type="molecule type" value="Genomic_DNA"/>
</dbReference>
<evidence type="ECO:0000313" key="2">
    <source>
        <dbReference type="Proteomes" id="UP001472677"/>
    </source>
</evidence>
<protein>
    <submittedName>
        <fullName evidence="1">Uncharacterized protein</fullName>
    </submittedName>
</protein>
<organism evidence="1 2">
    <name type="scientific">Hibiscus sabdariffa</name>
    <name type="common">roselle</name>
    <dbReference type="NCBI Taxonomy" id="183260"/>
    <lineage>
        <taxon>Eukaryota</taxon>
        <taxon>Viridiplantae</taxon>
        <taxon>Streptophyta</taxon>
        <taxon>Embryophyta</taxon>
        <taxon>Tracheophyta</taxon>
        <taxon>Spermatophyta</taxon>
        <taxon>Magnoliopsida</taxon>
        <taxon>eudicotyledons</taxon>
        <taxon>Gunneridae</taxon>
        <taxon>Pentapetalae</taxon>
        <taxon>rosids</taxon>
        <taxon>malvids</taxon>
        <taxon>Malvales</taxon>
        <taxon>Malvaceae</taxon>
        <taxon>Malvoideae</taxon>
        <taxon>Hibiscus</taxon>
    </lineage>
</organism>
<keyword evidence="2" id="KW-1185">Reference proteome</keyword>
<reference evidence="1 2" key="1">
    <citation type="journal article" date="2024" name="G3 (Bethesda)">
        <title>Genome assembly of Hibiscus sabdariffa L. provides insights into metabolisms of medicinal natural products.</title>
        <authorList>
            <person name="Kim T."/>
        </authorList>
    </citation>
    <scope>NUCLEOTIDE SEQUENCE [LARGE SCALE GENOMIC DNA]</scope>
    <source>
        <strain evidence="1">TK-2024</strain>
        <tissue evidence="1">Old leaves</tissue>
    </source>
</reference>
<name>A0ABR2G0G9_9ROSI</name>
<sequence length="117" mass="13025">MILMLGCPWDYSDPIAGLIEFPFLPRPRISADVCFSADVFSAPFWVFSFGAASVQLLSLRFCCLYVPQRFISKLGIVPSISDAVELYCDNNGAIAQAKEPISHHRSKQILKCFHLIG</sequence>